<dbReference type="SUPFAM" id="SSF50494">
    <property type="entry name" value="Trypsin-like serine proteases"/>
    <property type="match status" value="1"/>
</dbReference>
<reference evidence="1 2" key="1">
    <citation type="submission" date="2020-08" db="EMBL/GenBank/DDBJ databases">
        <title>Genomic Encyclopedia of Type Strains, Phase IV (KMG-IV): sequencing the most valuable type-strain genomes for metagenomic binning, comparative biology and taxonomic classification.</title>
        <authorList>
            <person name="Goeker M."/>
        </authorList>
    </citation>
    <scope>NUCLEOTIDE SEQUENCE [LARGE SCALE GENOMIC DNA]</scope>
    <source>
        <strain evidence="1 2">YC6723</strain>
    </source>
</reference>
<dbReference type="AlphaFoldDB" id="A0A840FR48"/>
<protein>
    <submittedName>
        <fullName evidence="1">V8-like Glu-specific endopeptidase</fullName>
    </submittedName>
</protein>
<dbReference type="Pfam" id="PF13365">
    <property type="entry name" value="Trypsin_2"/>
    <property type="match status" value="1"/>
</dbReference>
<organism evidence="1 2">
    <name type="scientific">Sphingomonas jinjuensis</name>
    <dbReference type="NCBI Taxonomy" id="535907"/>
    <lineage>
        <taxon>Bacteria</taxon>
        <taxon>Pseudomonadati</taxon>
        <taxon>Pseudomonadota</taxon>
        <taxon>Alphaproteobacteria</taxon>
        <taxon>Sphingomonadales</taxon>
        <taxon>Sphingomonadaceae</taxon>
        <taxon>Sphingomonas</taxon>
    </lineage>
</organism>
<accession>A0A840FR48</accession>
<dbReference type="InterPro" id="IPR043504">
    <property type="entry name" value="Peptidase_S1_PA_chymotrypsin"/>
</dbReference>
<dbReference type="RefSeq" id="WP_183987500.1">
    <property type="nucleotide sequence ID" value="NZ_JACIEV010000024.1"/>
</dbReference>
<dbReference type="Proteomes" id="UP000529795">
    <property type="component" value="Unassembled WGS sequence"/>
</dbReference>
<evidence type="ECO:0000313" key="1">
    <source>
        <dbReference type="EMBL" id="MBB4155745.1"/>
    </source>
</evidence>
<name>A0A840FR48_9SPHN</name>
<evidence type="ECO:0000313" key="2">
    <source>
        <dbReference type="Proteomes" id="UP000529795"/>
    </source>
</evidence>
<sequence length="234" mass="24708">MNSTATKSISDLGTRPYSATCLIQARYSEFPGMIGFGTGFLVGQGRIATAAHVLWNDIDGRSTRKRLPDEVQVFLGNGLFRGYEDLSWRLEPTDGDHPIHPGFVGGDRDCDIARLQLPANPAAPLAVLGLPGSVVVGDDLTISGYPTEVSPFGLYEGNGPMLGGSAPIFVHAVPTGHGQSGAPVRVMRNGGWTVVGIHLGEADDAVPGRVANRGLALTPSIMAWLLADHRGEEK</sequence>
<dbReference type="Gene3D" id="2.40.10.10">
    <property type="entry name" value="Trypsin-like serine proteases"/>
    <property type="match status" value="2"/>
</dbReference>
<comment type="caution">
    <text evidence="1">The sequence shown here is derived from an EMBL/GenBank/DDBJ whole genome shotgun (WGS) entry which is preliminary data.</text>
</comment>
<gene>
    <name evidence="1" type="ORF">GGQ80_003670</name>
</gene>
<dbReference type="InterPro" id="IPR009003">
    <property type="entry name" value="Peptidase_S1_PA"/>
</dbReference>
<keyword evidence="2" id="KW-1185">Reference proteome</keyword>
<dbReference type="EMBL" id="JACIEV010000024">
    <property type="protein sequence ID" value="MBB4155745.1"/>
    <property type="molecule type" value="Genomic_DNA"/>
</dbReference>
<proteinExistence type="predicted"/>